<keyword evidence="6 8" id="KW-0346">Stress response</keyword>
<dbReference type="SUPFAM" id="SSF53067">
    <property type="entry name" value="Actin-like ATPase domain"/>
    <property type="match status" value="2"/>
</dbReference>
<evidence type="ECO:0000256" key="6">
    <source>
        <dbReference type="ARBA" id="ARBA00023016"/>
    </source>
</evidence>
<feature type="region of interest" description="Disordered" evidence="10">
    <location>
        <begin position="630"/>
        <end position="875"/>
    </location>
</feature>
<dbReference type="Gene3D" id="2.60.34.10">
    <property type="entry name" value="Substrate Binding Domain Of DNAk, Chain A, domain 1"/>
    <property type="match status" value="1"/>
</dbReference>
<evidence type="ECO:0000313" key="12">
    <source>
        <dbReference type="Proteomes" id="UP000317990"/>
    </source>
</evidence>
<feature type="coiled-coil region" evidence="9">
    <location>
        <begin position="237"/>
        <end position="274"/>
    </location>
</feature>
<dbReference type="GO" id="GO:0140662">
    <property type="term" value="F:ATP-dependent protein folding chaperone"/>
    <property type="evidence" value="ECO:0007669"/>
    <property type="project" value="InterPro"/>
</dbReference>
<comment type="caution">
    <text evidence="11">The sequence shown here is derived from an EMBL/GenBank/DDBJ whole genome shotgun (WGS) entry which is preliminary data.</text>
</comment>
<reference evidence="11 12" key="1">
    <citation type="journal article" date="2019" name="mSystems">
        <title>Life at home and on the roam: Genomic adaptions reflect the dual lifestyle of an intracellular, facultative symbiont.</title>
        <authorList>
            <person name="Burgsdorf I."/>
        </authorList>
    </citation>
    <scope>NUCLEOTIDE SEQUENCE [LARGE SCALE GENOMIC DNA]</scope>
    <source>
        <strain evidence="11">277cV</strain>
    </source>
</reference>
<dbReference type="InterPro" id="IPR012725">
    <property type="entry name" value="Chaperone_DnaK"/>
</dbReference>
<evidence type="ECO:0000256" key="7">
    <source>
        <dbReference type="ARBA" id="ARBA00023186"/>
    </source>
</evidence>
<keyword evidence="3 8" id="KW-0597">Phosphoprotein</keyword>
<dbReference type="EMBL" id="SRMO01000084">
    <property type="protein sequence ID" value="TGG90849.1"/>
    <property type="molecule type" value="Genomic_DNA"/>
</dbReference>
<dbReference type="Proteomes" id="UP000317990">
    <property type="component" value="Unassembled WGS sequence"/>
</dbReference>
<feature type="compositionally biased region" description="Basic and acidic residues" evidence="10">
    <location>
        <begin position="682"/>
        <end position="700"/>
    </location>
</feature>
<dbReference type="GO" id="GO:0005524">
    <property type="term" value="F:ATP binding"/>
    <property type="evidence" value="ECO:0007669"/>
    <property type="project" value="UniProtKB-UniRule"/>
</dbReference>
<dbReference type="FunFam" id="2.60.34.10:FF:000014">
    <property type="entry name" value="Chaperone protein DnaK HSP70"/>
    <property type="match status" value="1"/>
</dbReference>
<feature type="compositionally biased region" description="Low complexity" evidence="10">
    <location>
        <begin position="822"/>
        <end position="842"/>
    </location>
</feature>
<accession>A0A524RL98</accession>
<evidence type="ECO:0000256" key="4">
    <source>
        <dbReference type="ARBA" id="ARBA00022741"/>
    </source>
</evidence>
<dbReference type="GO" id="GO:0051082">
    <property type="term" value="F:unfolded protein binding"/>
    <property type="evidence" value="ECO:0007669"/>
    <property type="project" value="InterPro"/>
</dbReference>
<dbReference type="Gene3D" id="3.30.420.40">
    <property type="match status" value="2"/>
</dbReference>
<comment type="function">
    <text evidence="1 8">Acts as a chaperone.</text>
</comment>
<keyword evidence="4 8" id="KW-0547">Nucleotide-binding</keyword>
<dbReference type="PRINTS" id="PR00301">
    <property type="entry name" value="HEATSHOCK70"/>
</dbReference>
<proteinExistence type="evidence at transcript level"/>
<dbReference type="CDD" id="cd10234">
    <property type="entry name" value="ASKHA_NBD_HSP70_DnaK-like"/>
    <property type="match status" value="1"/>
</dbReference>
<sequence>MGRIVGIDLGTTNSVVAVLEGGRPQVIANAEGTRTTPSVVGFNKNGELLVGQQARRQLVLNPRNTFSNLKRFIGRRYDELDEVSKGVPYTVRRNDQGNVRVVCPATEREYAPEELTGAILRKLADDAGTYLGDPVEGAVITVPAYFNDAQRQATRDAGRLAGIKVERILNEPTAAALAYGFDRKNSRTALVFDLGGGTFDVSLLKISNGVFDVRATSGDTQLGGNDFDQRIVDWMAEAFLEAEKIDLRRDRQALQRMTEAAEKAKQELSGVLAAAMSLPFIATGPDGPLHIETELHRRGFEDLCPDLIDRLLRPVQRCLRDAAMAAEDIDDVVLVGGSTRMPMVQQMVRTLVPLDPNQTVNPDEVVAVGAAVQAGILTGELRDLLLNDVTPLSVGLETIGGVMKPLIPRNTPIPVRKSDTFSTSEANQSSVEIHVVQGERQMASDNKSLGRFRLAGIPPAPRGVPQVQVAFDVDANGILQVSATDRTTGRKQSVAIQGSSTLSEQEIDKILMEAQNKAAEDRRRKAVVDRRNGAETLLAQADRRLRDARIELGPYGAERQQRAVEMAQRDLQDLLAVGERLDRLELETCTSRLEEALYGLTRRLNAERRNEDRGPLRGLRSTLGSIRDELLADDDPDDWDRSAASYGRESWDTPAADDWGRADRGSSGKSRRSGRTAMSGELADRWSMDRRSSDRGDDLGRGGAGLDGTGDRRDRDNRDGDGSYGERRDADDRYGGSRYEDSPAAADRWSSDRDRQTDVSNDRDDGRRFDARDWRDRRAPGYPDGGDPLDDPVDIRGDGAVDEVDSTFNGGPYDPAPAPSWSRGADALAARSGRGGRRPSQSMNGRYRRGESSLDPEALPFSTAADPSDDPWADP</sequence>
<protein>
    <recommendedName>
        <fullName evidence="8">Chaperone protein DnaK</fullName>
    </recommendedName>
    <alternativeName>
        <fullName evidence="8">HSP70</fullName>
    </alternativeName>
    <alternativeName>
        <fullName evidence="8">Heat shock 70 kDa protein</fullName>
    </alternativeName>
    <alternativeName>
        <fullName evidence="8">Heat shock protein 70</fullName>
    </alternativeName>
</protein>
<dbReference type="PANTHER" id="PTHR19375">
    <property type="entry name" value="HEAT SHOCK PROTEIN 70KDA"/>
    <property type="match status" value="1"/>
</dbReference>
<dbReference type="SUPFAM" id="SSF100920">
    <property type="entry name" value="Heat shock protein 70kD (HSP70), peptide-binding domain"/>
    <property type="match status" value="1"/>
</dbReference>
<evidence type="ECO:0000256" key="5">
    <source>
        <dbReference type="ARBA" id="ARBA00022840"/>
    </source>
</evidence>
<evidence type="ECO:0000256" key="3">
    <source>
        <dbReference type="ARBA" id="ARBA00022553"/>
    </source>
</evidence>
<gene>
    <name evidence="8 11" type="primary">dnaK</name>
    <name evidence="11" type="ORF">ERJ67_08960</name>
</gene>
<dbReference type="PROSITE" id="PS00297">
    <property type="entry name" value="HSP70_1"/>
    <property type="match status" value="1"/>
</dbReference>
<evidence type="ECO:0000313" key="11">
    <source>
        <dbReference type="EMBL" id="TGG90849.1"/>
    </source>
</evidence>
<feature type="compositionally biased region" description="Basic and acidic residues" evidence="10">
    <location>
        <begin position="749"/>
        <end position="779"/>
    </location>
</feature>
<dbReference type="InterPro" id="IPR043129">
    <property type="entry name" value="ATPase_NBD"/>
</dbReference>
<evidence type="ECO:0000256" key="1">
    <source>
        <dbReference type="ARBA" id="ARBA00002290"/>
    </source>
</evidence>
<organism evidence="11 12">
    <name type="scientific">Aphanocapsa feldmannii 277cV</name>
    <dbReference type="NCBI Taxonomy" id="2507553"/>
    <lineage>
        <taxon>Bacteria</taxon>
        <taxon>Bacillati</taxon>
        <taxon>Cyanobacteriota</taxon>
        <taxon>Cyanophyceae</taxon>
        <taxon>Oscillatoriophycideae</taxon>
        <taxon>Chroococcales</taxon>
        <taxon>Microcystaceae</taxon>
        <taxon>Aphanocapsa</taxon>
    </lineage>
</organism>
<dbReference type="InterPro" id="IPR018181">
    <property type="entry name" value="Heat_shock_70_CS"/>
</dbReference>
<evidence type="ECO:0000256" key="10">
    <source>
        <dbReference type="SAM" id="MobiDB-lite"/>
    </source>
</evidence>
<dbReference type="InterPro" id="IPR029047">
    <property type="entry name" value="HSP70_peptide-bd_sf"/>
</dbReference>
<dbReference type="InterPro" id="IPR013126">
    <property type="entry name" value="Hsp_70_fam"/>
</dbReference>
<feature type="coiled-coil region" evidence="9">
    <location>
        <begin position="502"/>
        <end position="577"/>
    </location>
</feature>
<dbReference type="AlphaFoldDB" id="A0A524RL98"/>
<name>A0A524RL98_9CHRO</name>
<dbReference type="FunFam" id="3.30.420.40:FF:000004">
    <property type="entry name" value="Molecular chaperone DnaK"/>
    <property type="match status" value="1"/>
</dbReference>
<keyword evidence="7 8" id="KW-0143">Chaperone</keyword>
<feature type="modified residue" description="Phosphothreonine; by autocatalysis" evidence="8">
    <location>
        <position position="198"/>
    </location>
</feature>
<dbReference type="NCBIfam" id="NF009946">
    <property type="entry name" value="PRK13410.1"/>
    <property type="match status" value="1"/>
</dbReference>
<dbReference type="Pfam" id="PF00012">
    <property type="entry name" value="HSP70"/>
    <property type="match status" value="1"/>
</dbReference>
<dbReference type="NCBIfam" id="TIGR02350">
    <property type="entry name" value="prok_dnaK"/>
    <property type="match status" value="1"/>
</dbReference>
<dbReference type="Gene3D" id="3.90.640.10">
    <property type="entry name" value="Actin, Chain A, domain 4"/>
    <property type="match status" value="1"/>
</dbReference>
<feature type="compositionally biased region" description="Basic and acidic residues" evidence="10">
    <location>
        <begin position="709"/>
        <end position="741"/>
    </location>
</feature>
<dbReference type="NCBIfam" id="NF001413">
    <property type="entry name" value="PRK00290.1"/>
    <property type="match status" value="1"/>
</dbReference>
<evidence type="ECO:0000256" key="8">
    <source>
        <dbReference type="HAMAP-Rule" id="MF_00332"/>
    </source>
</evidence>
<evidence type="ECO:0000256" key="9">
    <source>
        <dbReference type="SAM" id="Coils"/>
    </source>
</evidence>
<keyword evidence="5 8" id="KW-0067">ATP-binding</keyword>
<dbReference type="FunFam" id="3.90.640.10:FF:000003">
    <property type="entry name" value="Molecular chaperone DnaK"/>
    <property type="match status" value="1"/>
</dbReference>
<comment type="induction">
    <text evidence="8">By stress conditions e.g. heat shock.</text>
</comment>
<keyword evidence="9" id="KW-0175">Coiled coil</keyword>
<comment type="similarity">
    <text evidence="2 8">Belongs to the heat shock protein 70 family.</text>
</comment>
<dbReference type="PROSITE" id="PS00329">
    <property type="entry name" value="HSP70_2"/>
    <property type="match status" value="1"/>
</dbReference>
<dbReference type="HAMAP" id="MF_00332">
    <property type="entry name" value="DnaK"/>
    <property type="match status" value="1"/>
</dbReference>
<evidence type="ECO:0000256" key="2">
    <source>
        <dbReference type="ARBA" id="ARBA00007381"/>
    </source>
</evidence>
<dbReference type="PROSITE" id="PS01036">
    <property type="entry name" value="HSP70_3"/>
    <property type="match status" value="1"/>
</dbReference>